<evidence type="ECO:0000313" key="3">
    <source>
        <dbReference type="Proteomes" id="UP000007953"/>
    </source>
</evidence>
<dbReference type="EMBL" id="CP002820">
    <property type="protein sequence ID" value="AEG71970.1"/>
    <property type="molecule type" value="Genomic_DNA"/>
</dbReference>
<keyword evidence="2" id="KW-0614">Plasmid</keyword>
<evidence type="ECO:0000256" key="1">
    <source>
        <dbReference type="SAM" id="MobiDB-lite"/>
    </source>
</evidence>
<accession>F6GAQ2</accession>
<proteinExistence type="predicted"/>
<dbReference type="AlphaFoldDB" id="F6GAQ2"/>
<organism evidence="2 3">
    <name type="scientific">Ralstonia solanacearum (strain Po82)</name>
    <dbReference type="NCBI Taxonomy" id="1031711"/>
    <lineage>
        <taxon>Bacteria</taxon>
        <taxon>Pseudomonadati</taxon>
        <taxon>Pseudomonadota</taxon>
        <taxon>Betaproteobacteria</taxon>
        <taxon>Burkholderiales</taxon>
        <taxon>Burkholderiaceae</taxon>
        <taxon>Ralstonia</taxon>
        <taxon>Ralstonia solanacearum species complex</taxon>
    </lineage>
</organism>
<name>F6GAQ2_RALS8</name>
<feature type="compositionally biased region" description="Low complexity" evidence="1">
    <location>
        <begin position="18"/>
        <end position="31"/>
    </location>
</feature>
<feature type="region of interest" description="Disordered" evidence="1">
    <location>
        <begin position="1"/>
        <end position="31"/>
    </location>
</feature>
<dbReference type="KEGG" id="rsn:RSPO_m01335"/>
<evidence type="ECO:0000313" key="2">
    <source>
        <dbReference type="EMBL" id="AEG71970.1"/>
    </source>
</evidence>
<dbReference type="PATRIC" id="fig|1031711.3.peg.4528"/>
<protein>
    <submittedName>
        <fullName evidence="2">Uncharacterized protein</fullName>
    </submittedName>
</protein>
<dbReference type="Proteomes" id="UP000007953">
    <property type="component" value="Plasmid megaplasmid"/>
</dbReference>
<reference evidence="2 3" key="1">
    <citation type="journal article" date="2011" name="J. Bacteriol.">
        <title>Complete genome sequence of the plant pathogen Ralstonia solanacearum strain Po82.</title>
        <authorList>
            <person name="Xu J."/>
            <person name="Zheng H.J."/>
            <person name="Liu L."/>
            <person name="Pan Z.C."/>
            <person name="Prior P."/>
            <person name="Tang B."/>
            <person name="Xu J.S."/>
            <person name="Zhang H."/>
            <person name="Tian Q."/>
            <person name="Zhang L.Q."/>
            <person name="Feng J."/>
        </authorList>
    </citation>
    <scope>NUCLEOTIDE SEQUENCE [LARGE SCALE GENOMIC DNA]</scope>
    <source>
        <strain evidence="2 3">Po82</strain>
        <plasmid evidence="2">megaplasmid</plasmid>
    </source>
</reference>
<gene>
    <name evidence="2" type="ordered locus">RSPO_m01335</name>
</gene>
<sequence>MGNVVQRDSDRHTDSSMARWPQAGARAAPGRAVQARFVPFVRRREPARPARKGIMPPGIRPAHDRAARHIPCCAAPSSWTVPTRTATALLSLRP</sequence>
<geneLocation type="plasmid" evidence="3"/>
<dbReference type="HOGENOM" id="CLU_2384062_0_0_4"/>